<evidence type="ECO:0000259" key="4">
    <source>
        <dbReference type="SMART" id="SM00062"/>
    </source>
</evidence>
<feature type="chain" id="PRO_5045184667" evidence="3">
    <location>
        <begin position="24"/>
        <end position="297"/>
    </location>
</feature>
<dbReference type="Pfam" id="PF00497">
    <property type="entry name" value="SBP_bac_3"/>
    <property type="match status" value="1"/>
</dbReference>
<feature type="domain" description="Solute-binding protein family 3/N-terminal" evidence="4">
    <location>
        <begin position="54"/>
        <end position="294"/>
    </location>
</feature>
<evidence type="ECO:0000256" key="3">
    <source>
        <dbReference type="SAM" id="SignalP"/>
    </source>
</evidence>
<feature type="signal peptide" evidence="3">
    <location>
        <begin position="1"/>
        <end position="23"/>
    </location>
</feature>
<sequence length="297" mass="31679">MKLKKLMATVLTLALAVSVTACGGNGASESAATSEPAASTAATDGGLQTVEKGKLTIAMEAQYPPFNWTQVDDSNNAAPIKGTNTFANGYDIQMAQLVAKELGLELQVVKLPWDSLSPAVQSGTADLVMAGMSPTAERRKTVNFSDPYYLSQLVVVVKEDSPYAQAKTKEDFKDAKVTAQVNTFHATALKQLTAAKIQDPMKDFSTMREALKSGIIDGYVSEKVEGLSAQNAIKGFTFVEFDEANAFETDPNDIAIAAAVKKGNDALMEAVNNALKKISDEDREALMEKAIKEQPAA</sequence>
<comment type="caution">
    <text evidence="5">The sequence shown here is derived from an EMBL/GenBank/DDBJ whole genome shotgun (WGS) entry which is preliminary data.</text>
</comment>
<accession>A0ABW9GWY3</accession>
<proteinExistence type="predicted"/>
<dbReference type="SMART" id="SM00062">
    <property type="entry name" value="PBPb"/>
    <property type="match status" value="1"/>
</dbReference>
<feature type="region of interest" description="Disordered" evidence="2">
    <location>
        <begin position="26"/>
        <end position="45"/>
    </location>
</feature>
<keyword evidence="6" id="KW-1185">Reference proteome</keyword>
<feature type="compositionally biased region" description="Low complexity" evidence="2">
    <location>
        <begin position="27"/>
        <end position="43"/>
    </location>
</feature>
<name>A0ABW9GWY3_9FIRM</name>
<organism evidence="5 6">
    <name type="scientific">Peptococcus simiae</name>
    <dbReference type="NCBI Taxonomy" id="1643805"/>
    <lineage>
        <taxon>Bacteria</taxon>
        <taxon>Bacillati</taxon>
        <taxon>Bacillota</taxon>
        <taxon>Clostridia</taxon>
        <taxon>Eubacteriales</taxon>
        <taxon>Peptococcaceae</taxon>
        <taxon>Peptococcus</taxon>
    </lineage>
</organism>
<reference evidence="5 6" key="1">
    <citation type="journal article" date="2016" name="Int. J. Syst. Evol. Microbiol.">
        <title>Peptococcus simiae sp. nov., isolated from rhesus macaque faeces and emended description of the genus Peptococcus.</title>
        <authorList>
            <person name="Shkoporov A.N."/>
            <person name="Efimov B.A."/>
            <person name="Kondova I."/>
            <person name="Ouwerling B."/>
            <person name="Chaplin A.V."/>
            <person name="Shcherbakova V.A."/>
            <person name="Langermans J.A.M."/>
        </authorList>
    </citation>
    <scope>NUCLEOTIDE SEQUENCE [LARGE SCALE GENOMIC DNA]</scope>
    <source>
        <strain evidence="5 6">M108</strain>
    </source>
</reference>
<dbReference type="InterPro" id="IPR001638">
    <property type="entry name" value="Solute-binding_3/MltF_N"/>
</dbReference>
<dbReference type="PANTHER" id="PTHR35936:SF17">
    <property type="entry name" value="ARGININE-BINDING EXTRACELLULAR PROTEIN ARTP"/>
    <property type="match status" value="1"/>
</dbReference>
<dbReference type="EMBL" id="JBJUVG010000002">
    <property type="protein sequence ID" value="MFM9413143.1"/>
    <property type="molecule type" value="Genomic_DNA"/>
</dbReference>
<protein>
    <submittedName>
        <fullName evidence="5">Transporter substrate-binding domain-containing protein</fullName>
    </submittedName>
</protein>
<evidence type="ECO:0000256" key="2">
    <source>
        <dbReference type="SAM" id="MobiDB-lite"/>
    </source>
</evidence>
<dbReference type="PROSITE" id="PS51257">
    <property type="entry name" value="PROKAR_LIPOPROTEIN"/>
    <property type="match status" value="1"/>
</dbReference>
<evidence type="ECO:0000313" key="6">
    <source>
        <dbReference type="Proteomes" id="UP001631949"/>
    </source>
</evidence>
<dbReference type="Gene3D" id="3.40.190.10">
    <property type="entry name" value="Periplasmic binding protein-like II"/>
    <property type="match status" value="2"/>
</dbReference>
<dbReference type="SUPFAM" id="SSF53850">
    <property type="entry name" value="Periplasmic binding protein-like II"/>
    <property type="match status" value="1"/>
</dbReference>
<evidence type="ECO:0000256" key="1">
    <source>
        <dbReference type="ARBA" id="ARBA00022729"/>
    </source>
</evidence>
<dbReference type="Proteomes" id="UP001631949">
    <property type="component" value="Unassembled WGS sequence"/>
</dbReference>
<keyword evidence="1 3" id="KW-0732">Signal</keyword>
<gene>
    <name evidence="5" type="ORF">ACKQTC_02010</name>
</gene>
<evidence type="ECO:0000313" key="5">
    <source>
        <dbReference type="EMBL" id="MFM9413143.1"/>
    </source>
</evidence>
<dbReference type="PANTHER" id="PTHR35936">
    <property type="entry name" value="MEMBRANE-BOUND LYTIC MUREIN TRANSGLYCOSYLASE F"/>
    <property type="match status" value="1"/>
</dbReference>
<dbReference type="RefSeq" id="WP_408976761.1">
    <property type="nucleotide sequence ID" value="NZ_JBJUVG010000002.1"/>
</dbReference>